<reference evidence="3 4" key="1">
    <citation type="submission" date="2016-01" db="EMBL/GenBank/DDBJ databases">
        <title>Genome sequencing of Roseivirga spongicola UST030701-084.</title>
        <authorList>
            <person name="Selvaratnam C."/>
            <person name="Thevarajoo S."/>
            <person name="Goh K.M."/>
            <person name="Ee R."/>
            <person name="Chan K.-G."/>
            <person name="Chong C.S."/>
        </authorList>
    </citation>
    <scope>NUCLEOTIDE SEQUENCE [LARGE SCALE GENOMIC DNA]</scope>
    <source>
        <strain evidence="3 4">UST030701-084</strain>
    </source>
</reference>
<dbReference type="Proteomes" id="UP000075606">
    <property type="component" value="Unassembled WGS sequence"/>
</dbReference>
<dbReference type="SUPFAM" id="SSF46689">
    <property type="entry name" value="Homeodomain-like"/>
    <property type="match status" value="1"/>
</dbReference>
<evidence type="ECO:0000256" key="1">
    <source>
        <dbReference type="SAM" id="Coils"/>
    </source>
</evidence>
<evidence type="ECO:0000313" key="4">
    <source>
        <dbReference type="Proteomes" id="UP000075606"/>
    </source>
</evidence>
<dbReference type="Gene3D" id="1.10.10.60">
    <property type="entry name" value="Homeodomain-like"/>
    <property type="match status" value="1"/>
</dbReference>
<evidence type="ECO:0000259" key="2">
    <source>
        <dbReference type="PROSITE" id="PS50943"/>
    </source>
</evidence>
<dbReference type="PROSITE" id="PS50943">
    <property type="entry name" value="HTH_CROC1"/>
    <property type="match status" value="1"/>
</dbReference>
<dbReference type="RefSeq" id="WP_068221011.1">
    <property type="nucleotide sequence ID" value="NZ_CP139724.1"/>
</dbReference>
<keyword evidence="4" id="KW-1185">Reference proteome</keyword>
<proteinExistence type="predicted"/>
<dbReference type="OrthoDB" id="981159at2"/>
<gene>
    <name evidence="3" type="ORF">AWW68_10280</name>
</gene>
<keyword evidence="1" id="KW-0175">Coiled coil</keyword>
<comment type="caution">
    <text evidence="3">The sequence shown here is derived from an EMBL/GenBank/DDBJ whole genome shotgun (WGS) entry which is preliminary data.</text>
</comment>
<dbReference type="EMBL" id="LRPC01000023">
    <property type="protein sequence ID" value="KYG75186.1"/>
    <property type="molecule type" value="Genomic_DNA"/>
</dbReference>
<accession>A0A150X922</accession>
<protein>
    <recommendedName>
        <fullName evidence="2">HTH cro/C1-type domain-containing protein</fullName>
    </recommendedName>
</protein>
<dbReference type="InterPro" id="IPR009057">
    <property type="entry name" value="Homeodomain-like_sf"/>
</dbReference>
<evidence type="ECO:0000313" key="3">
    <source>
        <dbReference type="EMBL" id="KYG75186.1"/>
    </source>
</evidence>
<feature type="domain" description="HTH cro/C1-type" evidence="2">
    <location>
        <begin position="6"/>
        <end position="60"/>
    </location>
</feature>
<organism evidence="3 4">
    <name type="scientific">Roseivirga spongicola</name>
    <dbReference type="NCBI Taxonomy" id="333140"/>
    <lineage>
        <taxon>Bacteria</taxon>
        <taxon>Pseudomonadati</taxon>
        <taxon>Bacteroidota</taxon>
        <taxon>Cytophagia</taxon>
        <taxon>Cytophagales</taxon>
        <taxon>Roseivirgaceae</taxon>
        <taxon>Roseivirga</taxon>
    </lineage>
</organism>
<sequence>MNYNFIQEAIDKSGQSITSIADKIGINRNTLYNWIKEGEDLKKSKLIRIGQAINHDFTDVKRTIYNKNENELMMLDEAELLQKVQALSEQIQLLESKVTRLEVDIIRLKMYK</sequence>
<dbReference type="AlphaFoldDB" id="A0A150X922"/>
<dbReference type="InterPro" id="IPR001387">
    <property type="entry name" value="Cro/C1-type_HTH"/>
</dbReference>
<feature type="coiled-coil region" evidence="1">
    <location>
        <begin position="77"/>
        <end position="104"/>
    </location>
</feature>
<name>A0A150X922_9BACT</name>
<dbReference type="CDD" id="cd00093">
    <property type="entry name" value="HTH_XRE"/>
    <property type="match status" value="1"/>
</dbReference>